<dbReference type="Proteomes" id="UP000727993">
    <property type="component" value="Unassembled WGS sequence"/>
</dbReference>
<dbReference type="EMBL" id="JADJZA010000007">
    <property type="protein sequence ID" value="MBK9297254.1"/>
    <property type="molecule type" value="Genomic_DNA"/>
</dbReference>
<comment type="caution">
    <text evidence="2">The sequence shown here is derived from an EMBL/GenBank/DDBJ whole genome shotgun (WGS) entry which is preliminary data.</text>
</comment>
<accession>A0A936TF03</accession>
<evidence type="ECO:0000313" key="3">
    <source>
        <dbReference type="Proteomes" id="UP000727993"/>
    </source>
</evidence>
<protein>
    <submittedName>
        <fullName evidence="2">Uncharacterized protein</fullName>
    </submittedName>
</protein>
<evidence type="ECO:0000313" key="2">
    <source>
        <dbReference type="EMBL" id="MBK9297254.1"/>
    </source>
</evidence>
<dbReference type="AlphaFoldDB" id="A0A936TF03"/>
<proteinExistence type="predicted"/>
<organism evidence="2 3">
    <name type="scientific">Candidatus Neomicrothrix subdominans</name>
    <dbReference type="NCBI Taxonomy" id="2954438"/>
    <lineage>
        <taxon>Bacteria</taxon>
        <taxon>Bacillati</taxon>
        <taxon>Actinomycetota</taxon>
        <taxon>Acidimicrobiia</taxon>
        <taxon>Acidimicrobiales</taxon>
        <taxon>Microthrixaceae</taxon>
        <taxon>Candidatus Neomicrothrix</taxon>
    </lineage>
</organism>
<sequence length="433" mass="45985">MTGNLAAGRRSFAVRTEPSPSADAADVDEAVAVLGELLGLRRAAAGDAVTHLALPNAANPKFYVPVTHRKAAVASCLAYNGLRPPSIARRRAAVGWGLRFGLVQRMRGTPMTSGTPSGRFAASEGDPPASLVDELARRLGYDELCAATSPRVVDPFWTPTLQLFDRAGSPVGYAKVGWTDLTRTQVTAEADAVTQLAGLPDRSFVSPLAIDRFSWRNTVVSVTAPMPPDVTRVTEDDGPFPQALADVAGLDGPVRMAAFGSSGGAAWADRLVDDPGGVPSWAHTLFADAWAMVSDQLGASAVLLGRWHGDWVPWNVARTVSQLWVWDWEYSGADRPVGLDAYHWYYQQARIVEGAGLVAALDAACLHGAHHLDSLGVGRETDPVIAAAHVLELAARSVNASRLGAPGAERLLDDLPALCEALVARSRRADPLR</sequence>
<feature type="region of interest" description="Disordered" evidence="1">
    <location>
        <begin position="1"/>
        <end position="20"/>
    </location>
</feature>
<feature type="region of interest" description="Disordered" evidence="1">
    <location>
        <begin position="107"/>
        <end position="126"/>
    </location>
</feature>
<gene>
    <name evidence="2" type="ORF">IPN02_10585</name>
</gene>
<evidence type="ECO:0000256" key="1">
    <source>
        <dbReference type="SAM" id="MobiDB-lite"/>
    </source>
</evidence>
<reference evidence="2 3" key="1">
    <citation type="submission" date="2020-10" db="EMBL/GenBank/DDBJ databases">
        <title>Connecting structure to function with the recovery of over 1000 high-quality activated sludge metagenome-assembled genomes encoding full-length rRNA genes using long-read sequencing.</title>
        <authorList>
            <person name="Singleton C.M."/>
            <person name="Petriglieri F."/>
            <person name="Kristensen J.M."/>
            <person name="Kirkegaard R.H."/>
            <person name="Michaelsen T.Y."/>
            <person name="Andersen M.H."/>
            <person name="Karst S.M."/>
            <person name="Dueholm M.S."/>
            <person name="Nielsen P.H."/>
            <person name="Albertsen M."/>
        </authorList>
    </citation>
    <scope>NUCLEOTIDE SEQUENCE [LARGE SCALE GENOMIC DNA]</scope>
    <source>
        <strain evidence="2">Lyne_18-Q3-R50-59_MAXAC.006</strain>
    </source>
</reference>
<name>A0A936TF03_9ACTN</name>